<keyword evidence="1" id="KW-0479">Metal-binding</keyword>
<name>A0A8S2ZGU1_9BILA</name>
<accession>A0A8S2ZGU1</accession>
<evidence type="ECO:0000256" key="3">
    <source>
        <dbReference type="ARBA" id="ARBA00022842"/>
    </source>
</evidence>
<protein>
    <submittedName>
        <fullName evidence="4">Uncharacterized protein</fullName>
    </submittedName>
</protein>
<dbReference type="PANTHER" id="PTHR12103">
    <property type="entry name" value="5'-NUCLEOTIDASE DOMAIN-CONTAINING"/>
    <property type="match status" value="1"/>
</dbReference>
<dbReference type="PANTHER" id="PTHR12103:SF38">
    <property type="entry name" value="5'-NUCLEOTIDASE DOMAIN-CONTAINING PROTEIN 1"/>
    <property type="match status" value="1"/>
</dbReference>
<organism evidence="4 5">
    <name type="scientific">Didymodactylos carnosus</name>
    <dbReference type="NCBI Taxonomy" id="1234261"/>
    <lineage>
        <taxon>Eukaryota</taxon>
        <taxon>Metazoa</taxon>
        <taxon>Spiralia</taxon>
        <taxon>Gnathifera</taxon>
        <taxon>Rotifera</taxon>
        <taxon>Eurotatoria</taxon>
        <taxon>Bdelloidea</taxon>
        <taxon>Philodinida</taxon>
        <taxon>Philodinidae</taxon>
        <taxon>Didymodactylos</taxon>
    </lineage>
</organism>
<reference evidence="4" key="1">
    <citation type="submission" date="2021-02" db="EMBL/GenBank/DDBJ databases">
        <authorList>
            <person name="Nowell W R."/>
        </authorList>
    </citation>
    <scope>NUCLEOTIDE SEQUENCE</scope>
</reference>
<dbReference type="SUPFAM" id="SSF56784">
    <property type="entry name" value="HAD-like"/>
    <property type="match status" value="1"/>
</dbReference>
<dbReference type="GO" id="GO:0046872">
    <property type="term" value="F:metal ion binding"/>
    <property type="evidence" value="ECO:0007669"/>
    <property type="project" value="UniProtKB-KW"/>
</dbReference>
<sequence length="186" mass="21927">MTDIQNVTPESVKQTTINLSLIDWFGFDLDHTLIRYQLHNFHILVYKLMSNYLIENYHYNSELQKNVASIHDYAVKGLIYDSLYGDIIQLNNNGHVIYSLHGLNTKTDQDILKQRYPNGLQSIENSTDKRYWILLTYFEQSVSYLIANIVDLVDKQQVFNSNVDNNVKIDDTNKYSFFFISHIFWV</sequence>
<dbReference type="InterPro" id="IPR008380">
    <property type="entry name" value="HAD-SF_hydro_IG_5-nucl"/>
</dbReference>
<evidence type="ECO:0000256" key="2">
    <source>
        <dbReference type="ARBA" id="ARBA00022801"/>
    </source>
</evidence>
<evidence type="ECO:0000313" key="5">
    <source>
        <dbReference type="Proteomes" id="UP000681722"/>
    </source>
</evidence>
<dbReference type="InterPro" id="IPR036412">
    <property type="entry name" value="HAD-like_sf"/>
</dbReference>
<proteinExistence type="predicted"/>
<dbReference type="OrthoDB" id="6503940at2759"/>
<dbReference type="GO" id="GO:0008253">
    <property type="term" value="F:5'-nucleotidase activity"/>
    <property type="evidence" value="ECO:0007669"/>
    <property type="project" value="TreeGrafter"/>
</dbReference>
<keyword evidence="3" id="KW-0460">Magnesium</keyword>
<evidence type="ECO:0000256" key="1">
    <source>
        <dbReference type="ARBA" id="ARBA00022723"/>
    </source>
</evidence>
<keyword evidence="2" id="KW-0378">Hydrolase</keyword>
<dbReference type="Pfam" id="PF05761">
    <property type="entry name" value="5_nucleotid"/>
    <property type="match status" value="1"/>
</dbReference>
<evidence type="ECO:0000313" key="4">
    <source>
        <dbReference type="EMBL" id="CAF4627414.1"/>
    </source>
</evidence>
<dbReference type="AlphaFoldDB" id="A0A8S2ZGU1"/>
<comment type="caution">
    <text evidence="4">The sequence shown here is derived from an EMBL/GenBank/DDBJ whole genome shotgun (WGS) entry which is preliminary data.</text>
</comment>
<dbReference type="EMBL" id="CAJOBC010135525">
    <property type="protein sequence ID" value="CAF4627414.1"/>
    <property type="molecule type" value="Genomic_DNA"/>
</dbReference>
<dbReference type="Proteomes" id="UP000681722">
    <property type="component" value="Unassembled WGS sequence"/>
</dbReference>
<gene>
    <name evidence="4" type="ORF">SRO942_LOCUS49735</name>
</gene>